<dbReference type="AlphaFoldDB" id="A0A834PI82"/>
<sequence length="90" mass="10060">MDHRERIFATCWKSCKQSSVPSSVGTTASSTTCLVSGELSEACSDKRFLWDLSSTSSPWFEELTVGASTRRYVARYTRRDPSDTSSKVPR</sequence>
<organism evidence="1 2">
    <name type="scientific">Vespula pensylvanica</name>
    <name type="common">Western yellow jacket</name>
    <name type="synonym">Wasp</name>
    <dbReference type="NCBI Taxonomy" id="30213"/>
    <lineage>
        <taxon>Eukaryota</taxon>
        <taxon>Metazoa</taxon>
        <taxon>Ecdysozoa</taxon>
        <taxon>Arthropoda</taxon>
        <taxon>Hexapoda</taxon>
        <taxon>Insecta</taxon>
        <taxon>Pterygota</taxon>
        <taxon>Neoptera</taxon>
        <taxon>Endopterygota</taxon>
        <taxon>Hymenoptera</taxon>
        <taxon>Apocrita</taxon>
        <taxon>Aculeata</taxon>
        <taxon>Vespoidea</taxon>
        <taxon>Vespidae</taxon>
        <taxon>Vespinae</taxon>
        <taxon>Vespula</taxon>
    </lineage>
</organism>
<dbReference type="EMBL" id="JACSDY010000001">
    <property type="protein sequence ID" value="KAF7439301.1"/>
    <property type="molecule type" value="Genomic_DNA"/>
</dbReference>
<keyword evidence="2" id="KW-1185">Reference proteome</keyword>
<comment type="caution">
    <text evidence="1">The sequence shown here is derived from an EMBL/GenBank/DDBJ whole genome shotgun (WGS) entry which is preliminary data.</text>
</comment>
<dbReference type="Proteomes" id="UP000600918">
    <property type="component" value="Unassembled WGS sequence"/>
</dbReference>
<proteinExistence type="predicted"/>
<evidence type="ECO:0000313" key="1">
    <source>
        <dbReference type="EMBL" id="KAF7439301.1"/>
    </source>
</evidence>
<accession>A0A834PI82</accession>
<name>A0A834PI82_VESPE</name>
<evidence type="ECO:0000313" key="2">
    <source>
        <dbReference type="Proteomes" id="UP000600918"/>
    </source>
</evidence>
<protein>
    <submittedName>
        <fullName evidence="1">Uncharacterized protein</fullName>
    </submittedName>
</protein>
<gene>
    <name evidence="1" type="ORF">H0235_001692</name>
</gene>
<reference evidence="1" key="1">
    <citation type="journal article" date="2020" name="G3 (Bethesda)">
        <title>High-Quality Assemblies for Three Invasive Social Wasps from the &lt;i&gt;Vespula&lt;/i&gt; Genus.</title>
        <authorList>
            <person name="Harrop T.W.R."/>
            <person name="Guhlin J."/>
            <person name="McLaughlin G.M."/>
            <person name="Permina E."/>
            <person name="Stockwell P."/>
            <person name="Gilligan J."/>
            <person name="Le Lec M.F."/>
            <person name="Gruber M.A.M."/>
            <person name="Quinn O."/>
            <person name="Lovegrove M."/>
            <person name="Duncan E.J."/>
            <person name="Remnant E.J."/>
            <person name="Van Eeckhoven J."/>
            <person name="Graham B."/>
            <person name="Knapp R.A."/>
            <person name="Langford K.W."/>
            <person name="Kronenberg Z."/>
            <person name="Press M.O."/>
            <person name="Eacker S.M."/>
            <person name="Wilson-Rankin E.E."/>
            <person name="Purcell J."/>
            <person name="Lester P.J."/>
            <person name="Dearden P.K."/>
        </authorList>
    </citation>
    <scope>NUCLEOTIDE SEQUENCE</scope>
    <source>
        <strain evidence="1">Volc-1</strain>
    </source>
</reference>